<dbReference type="InterPro" id="IPR036388">
    <property type="entry name" value="WH-like_DNA-bd_sf"/>
</dbReference>
<dbReference type="Pfam" id="PF02631">
    <property type="entry name" value="RecX_HTH2"/>
    <property type="match status" value="1"/>
</dbReference>
<comment type="similarity">
    <text evidence="2 5">Belongs to the RecX family.</text>
</comment>
<dbReference type="GO" id="GO:0005737">
    <property type="term" value="C:cytoplasm"/>
    <property type="evidence" value="ECO:0007669"/>
    <property type="project" value="UniProtKB-SubCell"/>
</dbReference>
<keyword evidence="6" id="KW-0175">Coiled coil</keyword>
<dbReference type="Proteomes" id="UP000245998">
    <property type="component" value="Unassembled WGS sequence"/>
</dbReference>
<dbReference type="GO" id="GO:0006282">
    <property type="term" value="P:regulation of DNA repair"/>
    <property type="evidence" value="ECO:0007669"/>
    <property type="project" value="UniProtKB-UniRule"/>
</dbReference>
<dbReference type="AlphaFoldDB" id="A0A2U1JUA4"/>
<protein>
    <recommendedName>
        <fullName evidence="3 5">Regulatory protein RecX</fullName>
    </recommendedName>
</protein>
<evidence type="ECO:0000256" key="2">
    <source>
        <dbReference type="ARBA" id="ARBA00009695"/>
    </source>
</evidence>
<feature type="domain" description="RecX third three-helical" evidence="8">
    <location>
        <begin position="219"/>
        <end position="265"/>
    </location>
</feature>
<sequence>MVLVAVITKISSQKNNKVRYSVYIDDGSGEAFGFGVDEDTLIRFGLRKGLEINEAAVQEILREDKIQKAHNLSLSYLSYRMRTEHEMISYMKKKEVDEAIIPIVIEKLKANGYLNDLLYAKSYVREKKRLLTKGPLLLKRELNNKGIAETHIEEALREFTADEQLETAVRFIQKKTGQYRKNSQKEVIRKLGMQLQQKGFPLEIIQEALNDMPLQDKNEEREALRIQAEKAHRRYKKYEGAEYNRRMKQYLYGKGFQISDIEQALLDFNHETN</sequence>
<evidence type="ECO:0000313" key="11">
    <source>
        <dbReference type="Proteomes" id="UP000245998"/>
    </source>
</evidence>
<dbReference type="EMBL" id="QCZG01000034">
    <property type="protein sequence ID" value="PWA08777.1"/>
    <property type="molecule type" value="Genomic_DNA"/>
</dbReference>
<organism evidence="10 11">
    <name type="scientific">Pueribacillus theae</name>
    <dbReference type="NCBI Taxonomy" id="2171751"/>
    <lineage>
        <taxon>Bacteria</taxon>
        <taxon>Bacillati</taxon>
        <taxon>Bacillota</taxon>
        <taxon>Bacilli</taxon>
        <taxon>Bacillales</taxon>
        <taxon>Bacillaceae</taxon>
        <taxon>Pueribacillus</taxon>
    </lineage>
</organism>
<evidence type="ECO:0000256" key="5">
    <source>
        <dbReference type="HAMAP-Rule" id="MF_01114"/>
    </source>
</evidence>
<dbReference type="InterPro" id="IPR053926">
    <property type="entry name" value="RecX_HTH_1st"/>
</dbReference>
<dbReference type="PANTHER" id="PTHR33602:SF1">
    <property type="entry name" value="REGULATORY PROTEIN RECX FAMILY PROTEIN"/>
    <property type="match status" value="1"/>
</dbReference>
<proteinExistence type="inferred from homology"/>
<comment type="function">
    <text evidence="5">Modulates RecA activity.</text>
</comment>
<evidence type="ECO:0000259" key="8">
    <source>
        <dbReference type="Pfam" id="PF21981"/>
    </source>
</evidence>
<dbReference type="PANTHER" id="PTHR33602">
    <property type="entry name" value="REGULATORY PROTEIN RECX FAMILY PROTEIN"/>
    <property type="match status" value="1"/>
</dbReference>
<dbReference type="Pfam" id="PF21981">
    <property type="entry name" value="RecX_HTH3"/>
    <property type="match status" value="2"/>
</dbReference>
<feature type="domain" description="RecX second three-helical" evidence="7">
    <location>
        <begin position="115"/>
        <end position="156"/>
    </location>
</feature>
<dbReference type="NCBIfam" id="NF010733">
    <property type="entry name" value="PRK14135.1"/>
    <property type="match status" value="1"/>
</dbReference>
<accession>A0A2U1JUA4</accession>
<feature type="domain" description="RecX third three-helical" evidence="8">
    <location>
        <begin position="162"/>
        <end position="209"/>
    </location>
</feature>
<reference evidence="10 11" key="1">
    <citation type="submission" date="2018-04" db="EMBL/GenBank/DDBJ databases">
        <title>Camelliibacillus theae gen. nov., sp. nov., isolated from Pu'er tea.</title>
        <authorList>
            <person name="Niu L."/>
        </authorList>
    </citation>
    <scope>NUCLEOTIDE SEQUENCE [LARGE SCALE GENOMIC DNA]</scope>
    <source>
        <strain evidence="10 11">T8</strain>
    </source>
</reference>
<dbReference type="HAMAP" id="MF_01114">
    <property type="entry name" value="RecX"/>
    <property type="match status" value="1"/>
</dbReference>
<feature type="domain" description="RecX first three-helical" evidence="9">
    <location>
        <begin position="69"/>
        <end position="108"/>
    </location>
</feature>
<dbReference type="OrthoDB" id="5421057at2"/>
<comment type="subcellular location">
    <subcellularLocation>
        <location evidence="1 5">Cytoplasm</location>
    </subcellularLocation>
</comment>
<evidence type="ECO:0000259" key="7">
    <source>
        <dbReference type="Pfam" id="PF02631"/>
    </source>
</evidence>
<dbReference type="InterPro" id="IPR053924">
    <property type="entry name" value="RecX_HTH_2nd"/>
</dbReference>
<evidence type="ECO:0000256" key="6">
    <source>
        <dbReference type="SAM" id="Coils"/>
    </source>
</evidence>
<evidence type="ECO:0000256" key="4">
    <source>
        <dbReference type="ARBA" id="ARBA00022490"/>
    </source>
</evidence>
<dbReference type="InterPro" id="IPR003783">
    <property type="entry name" value="Regulatory_RecX"/>
</dbReference>
<name>A0A2U1JUA4_9BACI</name>
<dbReference type="InterPro" id="IPR053925">
    <property type="entry name" value="RecX_HTH_3rd"/>
</dbReference>
<evidence type="ECO:0000256" key="3">
    <source>
        <dbReference type="ARBA" id="ARBA00018111"/>
    </source>
</evidence>
<keyword evidence="4 5" id="KW-0963">Cytoplasm</keyword>
<evidence type="ECO:0000313" key="10">
    <source>
        <dbReference type="EMBL" id="PWA08777.1"/>
    </source>
</evidence>
<keyword evidence="11" id="KW-1185">Reference proteome</keyword>
<feature type="coiled-coil region" evidence="6">
    <location>
        <begin position="214"/>
        <end position="241"/>
    </location>
</feature>
<comment type="caution">
    <text evidence="10">The sequence shown here is derived from an EMBL/GenBank/DDBJ whole genome shotgun (WGS) entry which is preliminary data.</text>
</comment>
<evidence type="ECO:0000259" key="9">
    <source>
        <dbReference type="Pfam" id="PF21982"/>
    </source>
</evidence>
<dbReference type="Pfam" id="PF21982">
    <property type="entry name" value="RecX_HTH1"/>
    <property type="match status" value="1"/>
</dbReference>
<evidence type="ECO:0000256" key="1">
    <source>
        <dbReference type="ARBA" id="ARBA00004496"/>
    </source>
</evidence>
<dbReference type="Gene3D" id="1.10.10.10">
    <property type="entry name" value="Winged helix-like DNA-binding domain superfamily/Winged helix DNA-binding domain"/>
    <property type="match status" value="4"/>
</dbReference>
<gene>
    <name evidence="5" type="primary">recX</name>
    <name evidence="10" type="ORF">DCC39_14315</name>
</gene>